<name>A0A5C4UYV9_9ACTN</name>
<dbReference type="Gene3D" id="1.20.1640.10">
    <property type="entry name" value="Multidrug efflux transporter AcrB transmembrane domain"/>
    <property type="match status" value="2"/>
</dbReference>
<feature type="transmembrane region" description="Helical" evidence="8">
    <location>
        <begin position="601"/>
        <end position="625"/>
    </location>
</feature>
<evidence type="ECO:0000256" key="2">
    <source>
        <dbReference type="ARBA" id="ARBA00010157"/>
    </source>
</evidence>
<comment type="subcellular location">
    <subcellularLocation>
        <location evidence="1">Cell membrane</location>
        <topology evidence="1">Multi-pass membrane protein</topology>
    </subcellularLocation>
</comment>
<dbReference type="InterPro" id="IPR000731">
    <property type="entry name" value="SSD"/>
</dbReference>
<comment type="similarity">
    <text evidence="2">Belongs to the resistance-nodulation-cell division (RND) (TC 2.A.6) family. MmpL subfamily.</text>
</comment>
<feature type="transmembrane region" description="Helical" evidence="8">
    <location>
        <begin position="36"/>
        <end position="57"/>
    </location>
</feature>
<dbReference type="OrthoDB" id="7051771at2"/>
<feature type="transmembrane region" description="Helical" evidence="8">
    <location>
        <begin position="570"/>
        <end position="589"/>
    </location>
</feature>
<feature type="region of interest" description="Disordered" evidence="7">
    <location>
        <begin position="1"/>
        <end position="20"/>
    </location>
</feature>
<dbReference type="AlphaFoldDB" id="A0A5C4UYV9"/>
<accession>A0A5C4UYV9</accession>
<keyword evidence="5 8" id="KW-1133">Transmembrane helix</keyword>
<reference evidence="10 11" key="1">
    <citation type="submission" date="2019-06" db="EMBL/GenBank/DDBJ databases">
        <title>Draft genome of Streptomyces sedi sp. JCM16909.</title>
        <authorList>
            <person name="Klykleung N."/>
            <person name="Tanasupawat S."/>
            <person name="Kudo T."/>
            <person name="Yuki M."/>
            <person name="Ohkuma M."/>
        </authorList>
    </citation>
    <scope>NUCLEOTIDE SEQUENCE [LARGE SCALE GENOMIC DNA]</scope>
    <source>
        <strain evidence="10 11">JCM 16909</strain>
    </source>
</reference>
<evidence type="ECO:0000313" key="10">
    <source>
        <dbReference type="EMBL" id="TNM28443.1"/>
    </source>
</evidence>
<gene>
    <name evidence="10" type="ORF">FH715_17970</name>
</gene>
<feature type="transmembrane region" description="Helical" evidence="8">
    <location>
        <begin position="197"/>
        <end position="217"/>
    </location>
</feature>
<feature type="transmembrane region" description="Helical" evidence="8">
    <location>
        <begin position="321"/>
        <end position="348"/>
    </location>
</feature>
<feature type="transmembrane region" description="Helical" evidence="8">
    <location>
        <begin position="385"/>
        <end position="404"/>
    </location>
</feature>
<dbReference type="InterPro" id="IPR050545">
    <property type="entry name" value="Mycobact_MmpL"/>
</dbReference>
<evidence type="ECO:0000256" key="4">
    <source>
        <dbReference type="ARBA" id="ARBA00022692"/>
    </source>
</evidence>
<evidence type="ECO:0000256" key="5">
    <source>
        <dbReference type="ARBA" id="ARBA00022989"/>
    </source>
</evidence>
<keyword evidence="4 8" id="KW-0812">Transmembrane</keyword>
<evidence type="ECO:0000256" key="8">
    <source>
        <dbReference type="SAM" id="Phobius"/>
    </source>
</evidence>
<keyword evidence="3" id="KW-1003">Cell membrane</keyword>
<feature type="transmembrane region" description="Helical" evidence="8">
    <location>
        <begin position="646"/>
        <end position="669"/>
    </location>
</feature>
<feature type="transmembrane region" description="Helical" evidence="8">
    <location>
        <begin position="249"/>
        <end position="271"/>
    </location>
</feature>
<dbReference type="Proteomes" id="UP000311713">
    <property type="component" value="Unassembled WGS sequence"/>
</dbReference>
<dbReference type="PANTHER" id="PTHR33406">
    <property type="entry name" value="MEMBRANE PROTEIN MJ1562-RELATED"/>
    <property type="match status" value="1"/>
</dbReference>
<dbReference type="Pfam" id="PF03176">
    <property type="entry name" value="MMPL"/>
    <property type="match status" value="2"/>
</dbReference>
<dbReference type="InterPro" id="IPR004869">
    <property type="entry name" value="MMPL_dom"/>
</dbReference>
<dbReference type="SUPFAM" id="SSF82866">
    <property type="entry name" value="Multidrug efflux transporter AcrB transmembrane domain"/>
    <property type="match status" value="2"/>
</dbReference>
<evidence type="ECO:0000313" key="11">
    <source>
        <dbReference type="Proteomes" id="UP000311713"/>
    </source>
</evidence>
<keyword evidence="11" id="KW-1185">Reference proteome</keyword>
<feature type="transmembrane region" description="Helical" evidence="8">
    <location>
        <begin position="542"/>
        <end position="561"/>
    </location>
</feature>
<dbReference type="RefSeq" id="WP_139646527.1">
    <property type="nucleotide sequence ID" value="NZ_VDGT01000013.1"/>
</dbReference>
<dbReference type="GO" id="GO:0005886">
    <property type="term" value="C:plasma membrane"/>
    <property type="evidence" value="ECO:0007669"/>
    <property type="project" value="UniProtKB-SubCell"/>
</dbReference>
<evidence type="ECO:0000256" key="3">
    <source>
        <dbReference type="ARBA" id="ARBA00022475"/>
    </source>
</evidence>
<proteinExistence type="inferred from homology"/>
<feature type="transmembrane region" description="Helical" evidence="8">
    <location>
        <begin position="292"/>
        <end position="315"/>
    </location>
</feature>
<evidence type="ECO:0000256" key="1">
    <source>
        <dbReference type="ARBA" id="ARBA00004651"/>
    </source>
</evidence>
<dbReference type="EMBL" id="VDGT01000013">
    <property type="protein sequence ID" value="TNM28443.1"/>
    <property type="molecule type" value="Genomic_DNA"/>
</dbReference>
<sequence>MTSTPQGGTRPPRPEAPRGRGSVFARVAGFSFRHRAAAVGLWLLVLVGVWVLASAVGDDYREDYSLPGTDSQRAVELLEAHGSDQGGDSVSIVLHDEEGIERAEVRERVEPMLTEVGALPQVTGVVSVYEQPGAVAGDGTVGYATVGLVEASEQIEAEDVEEIVETAKAAAGDGLGVEVGGDATRKLAEGEGGAAEGIGILAALVILVFMFGSVLAAGLPVITALFAVGSTLGAIVLASHLFTVADYTVYVMMLVGLGVGIDYALLIFTRYRAELVAGSSPERATVSALDAAGRTVFFAGCTVIVALLGLVALGLGSLQGVAFSVALTVLATMLASLTLLPALLGLFGKRFARHFTARAAKRAARGRPAPGAAWRRLGAAVQRRPLAALAVAVVALGALAAPALNLRMGMADAGNDPVGSTSREAYDLLSEGFGPGFNGPLVVITDGGEGGAEAAAGVAAERLADVEGVAGVTPPAPTGDGAVATLVLFPETSPQDVATSDLVHALREDVLPGIEGETGAEYLVGGATAATMDYSEKVAERMPLFVAIVVGVSVLLLMAVFRSVWIPLKAALLNLLSIGAALGAMTLVFQEGWFGVEPGPIEAFLPVMIFAIVFGLSMDYEIFLVARMHEEWERHGDHRLAVREGLAHTGAVISAAGAIMVAVFGAFILSPDRMLQQMGFGMAVAILVDAVIIRCLIVPAAMQLLGRHAWWLPAPLARLLPAVELERHDAPSPDRASPEADRAASGSPR</sequence>
<evidence type="ECO:0000256" key="6">
    <source>
        <dbReference type="ARBA" id="ARBA00023136"/>
    </source>
</evidence>
<feature type="transmembrane region" description="Helical" evidence="8">
    <location>
        <begin position="224"/>
        <end position="243"/>
    </location>
</feature>
<dbReference type="PROSITE" id="PS50156">
    <property type="entry name" value="SSD"/>
    <property type="match status" value="1"/>
</dbReference>
<feature type="transmembrane region" description="Helical" evidence="8">
    <location>
        <begin position="675"/>
        <end position="697"/>
    </location>
</feature>
<dbReference type="PANTHER" id="PTHR33406:SF11">
    <property type="entry name" value="MEMBRANE PROTEIN SCO6666-RELATED"/>
    <property type="match status" value="1"/>
</dbReference>
<protein>
    <submittedName>
        <fullName evidence="10">MMPL family transporter</fullName>
    </submittedName>
</protein>
<feature type="compositionally biased region" description="Basic and acidic residues" evidence="7">
    <location>
        <begin position="728"/>
        <end position="742"/>
    </location>
</feature>
<comment type="caution">
    <text evidence="10">The sequence shown here is derived from an EMBL/GenBank/DDBJ whole genome shotgun (WGS) entry which is preliminary data.</text>
</comment>
<keyword evidence="6 8" id="KW-0472">Membrane</keyword>
<evidence type="ECO:0000256" key="7">
    <source>
        <dbReference type="SAM" id="MobiDB-lite"/>
    </source>
</evidence>
<organism evidence="10 11">
    <name type="scientific">Streptomyces sedi</name>
    <dbReference type="NCBI Taxonomy" id="555059"/>
    <lineage>
        <taxon>Bacteria</taxon>
        <taxon>Bacillati</taxon>
        <taxon>Actinomycetota</taxon>
        <taxon>Actinomycetes</taxon>
        <taxon>Kitasatosporales</taxon>
        <taxon>Streptomycetaceae</taxon>
        <taxon>Streptomyces</taxon>
    </lineage>
</organism>
<feature type="region of interest" description="Disordered" evidence="7">
    <location>
        <begin position="728"/>
        <end position="749"/>
    </location>
</feature>
<feature type="domain" description="SSD" evidence="9">
    <location>
        <begin position="221"/>
        <end position="346"/>
    </location>
</feature>
<evidence type="ECO:0000259" key="9">
    <source>
        <dbReference type="PROSITE" id="PS50156"/>
    </source>
</evidence>